<reference evidence="1" key="1">
    <citation type="submission" date="2022-12" db="EMBL/GenBank/DDBJ databases">
        <authorList>
            <person name="Petersen C."/>
        </authorList>
    </citation>
    <scope>NUCLEOTIDE SEQUENCE</scope>
    <source>
        <strain evidence="1">IBT 21472</strain>
    </source>
</reference>
<organism evidence="1 2">
    <name type="scientific">Penicillium atrosanguineum</name>
    <dbReference type="NCBI Taxonomy" id="1132637"/>
    <lineage>
        <taxon>Eukaryota</taxon>
        <taxon>Fungi</taxon>
        <taxon>Dikarya</taxon>
        <taxon>Ascomycota</taxon>
        <taxon>Pezizomycotina</taxon>
        <taxon>Eurotiomycetes</taxon>
        <taxon>Eurotiomycetidae</taxon>
        <taxon>Eurotiales</taxon>
        <taxon>Aspergillaceae</taxon>
        <taxon>Penicillium</taxon>
    </lineage>
</organism>
<dbReference type="EMBL" id="JAPZBO010000004">
    <property type="protein sequence ID" value="KAJ5318552.1"/>
    <property type="molecule type" value="Genomic_DNA"/>
</dbReference>
<accession>A0A9W9U771</accession>
<evidence type="ECO:0000313" key="1">
    <source>
        <dbReference type="EMBL" id="KAJ5318552.1"/>
    </source>
</evidence>
<comment type="caution">
    <text evidence="1">The sequence shown here is derived from an EMBL/GenBank/DDBJ whole genome shotgun (WGS) entry which is preliminary data.</text>
</comment>
<name>A0A9W9U771_9EURO</name>
<protein>
    <submittedName>
        <fullName evidence="1">Uncharacterized protein</fullName>
    </submittedName>
</protein>
<proteinExistence type="predicted"/>
<dbReference type="Proteomes" id="UP001147746">
    <property type="component" value="Unassembled WGS sequence"/>
</dbReference>
<dbReference type="AlphaFoldDB" id="A0A9W9U771"/>
<sequence>MEETRPEFTTLVIEFADADVANQAILRGLAAYGWGHDCQFFYGSHRLQQTSIAKATDILPASASAGLGTLTAPSKEGNQSVAIPLN</sequence>
<gene>
    <name evidence="1" type="ORF">N7476_004972</name>
</gene>
<keyword evidence="2" id="KW-1185">Reference proteome</keyword>
<evidence type="ECO:0000313" key="2">
    <source>
        <dbReference type="Proteomes" id="UP001147746"/>
    </source>
</evidence>
<reference evidence="1" key="2">
    <citation type="journal article" date="2023" name="IMA Fungus">
        <title>Comparative genomic study of the Penicillium genus elucidates a diverse pangenome and 15 lateral gene transfer events.</title>
        <authorList>
            <person name="Petersen C."/>
            <person name="Sorensen T."/>
            <person name="Nielsen M.R."/>
            <person name="Sondergaard T.E."/>
            <person name="Sorensen J.L."/>
            <person name="Fitzpatrick D.A."/>
            <person name="Frisvad J.C."/>
            <person name="Nielsen K.L."/>
        </authorList>
    </citation>
    <scope>NUCLEOTIDE SEQUENCE</scope>
    <source>
        <strain evidence="1">IBT 21472</strain>
    </source>
</reference>